<evidence type="ECO:0000256" key="3">
    <source>
        <dbReference type="ARBA" id="ARBA00022679"/>
    </source>
</evidence>
<comment type="similarity">
    <text evidence="13">Belongs to the class I-like SAM-binding methyltransferase superfamily. Trm1 family.</text>
</comment>
<comment type="caution">
    <text evidence="15">The sequence shown here is derived from an EMBL/GenBank/DDBJ whole genome shotgun (WGS) entry which is preliminary data.</text>
</comment>
<evidence type="ECO:0000256" key="12">
    <source>
        <dbReference type="PROSITE-ProRule" id="PRU00723"/>
    </source>
</evidence>
<dbReference type="EC" id="2.1.1.216" evidence="10"/>
<dbReference type="InterPro" id="IPR042296">
    <property type="entry name" value="tRNA_met_Trm1_C"/>
</dbReference>
<dbReference type="InterPro" id="IPR036855">
    <property type="entry name" value="Znf_CCCH_sf"/>
</dbReference>
<evidence type="ECO:0000256" key="13">
    <source>
        <dbReference type="PROSITE-ProRule" id="PRU00958"/>
    </source>
</evidence>
<dbReference type="PROSITE" id="PS50103">
    <property type="entry name" value="ZF_C3H1"/>
    <property type="match status" value="1"/>
</dbReference>
<keyword evidence="4 13" id="KW-0949">S-adenosyl-L-methionine</keyword>
<keyword evidence="5 13" id="KW-0819">tRNA processing</keyword>
<evidence type="ECO:0000259" key="14">
    <source>
        <dbReference type="PROSITE" id="PS50103"/>
    </source>
</evidence>
<dbReference type="SMART" id="SM00356">
    <property type="entry name" value="ZnF_C3H1"/>
    <property type="match status" value="1"/>
</dbReference>
<feature type="zinc finger region" description="C3H1-type" evidence="12">
    <location>
        <begin position="136"/>
        <end position="163"/>
    </location>
</feature>
<evidence type="ECO:0000256" key="6">
    <source>
        <dbReference type="ARBA" id="ARBA00022723"/>
    </source>
</evidence>
<evidence type="ECO:0000256" key="8">
    <source>
        <dbReference type="ARBA" id="ARBA00022833"/>
    </source>
</evidence>
<evidence type="ECO:0000256" key="1">
    <source>
        <dbReference type="ARBA" id="ARBA00022555"/>
    </source>
</evidence>
<dbReference type="PANTHER" id="PTHR10631:SF3">
    <property type="entry name" value="TRNA (GUANINE(26)-N(2))-DIMETHYLTRANSFERASE"/>
    <property type="match status" value="1"/>
</dbReference>
<dbReference type="GO" id="GO:0008168">
    <property type="term" value="F:methyltransferase activity"/>
    <property type="evidence" value="ECO:0007669"/>
    <property type="project" value="UniProtKB-KW"/>
</dbReference>
<keyword evidence="9 13" id="KW-0694">RNA-binding</keyword>
<evidence type="ECO:0000256" key="11">
    <source>
        <dbReference type="ARBA" id="ARBA00051897"/>
    </source>
</evidence>
<comment type="catalytic activity">
    <reaction evidence="11">
        <text>guanosine(26) in tRNA + 2 S-adenosyl-L-methionine = N(2)-dimethylguanosine(26) in tRNA + 2 S-adenosyl-L-homocysteine + 2 H(+)</text>
        <dbReference type="Rhea" id="RHEA:43140"/>
        <dbReference type="Rhea" id="RHEA-COMP:10359"/>
        <dbReference type="Rhea" id="RHEA-COMP:10360"/>
        <dbReference type="ChEBI" id="CHEBI:15378"/>
        <dbReference type="ChEBI" id="CHEBI:57856"/>
        <dbReference type="ChEBI" id="CHEBI:59789"/>
        <dbReference type="ChEBI" id="CHEBI:74269"/>
        <dbReference type="ChEBI" id="CHEBI:74513"/>
        <dbReference type="EC" id="2.1.1.216"/>
    </reaction>
</comment>
<evidence type="ECO:0000256" key="5">
    <source>
        <dbReference type="ARBA" id="ARBA00022694"/>
    </source>
</evidence>
<feature type="domain" description="C3H1-type" evidence="14">
    <location>
        <begin position="136"/>
        <end position="163"/>
    </location>
</feature>
<dbReference type="Gene3D" id="3.30.56.70">
    <property type="entry name" value="N2,N2-dimethylguanosine tRNA methyltransferase, C-terminal domain"/>
    <property type="match status" value="1"/>
</dbReference>
<dbReference type="Proteomes" id="UP001482620">
    <property type="component" value="Unassembled WGS sequence"/>
</dbReference>
<evidence type="ECO:0000256" key="10">
    <source>
        <dbReference type="ARBA" id="ARBA00039099"/>
    </source>
</evidence>
<keyword evidence="16" id="KW-1185">Reference proteome</keyword>
<dbReference type="EMBL" id="JAHRIQ010014553">
    <property type="protein sequence ID" value="MEQ2226170.1"/>
    <property type="molecule type" value="Genomic_DNA"/>
</dbReference>
<dbReference type="Gene3D" id="4.10.1000.10">
    <property type="entry name" value="Zinc finger, CCCH-type"/>
    <property type="match status" value="1"/>
</dbReference>
<dbReference type="InterPro" id="IPR000571">
    <property type="entry name" value="Znf_CCCH"/>
</dbReference>
<keyword evidence="7 12" id="KW-0863">Zinc-finger</keyword>
<keyword evidence="3 13" id="KW-0808">Transferase</keyword>
<dbReference type="InterPro" id="IPR002905">
    <property type="entry name" value="Trm1"/>
</dbReference>
<dbReference type="PROSITE" id="PS51626">
    <property type="entry name" value="SAM_MT_TRM1"/>
    <property type="match status" value="1"/>
</dbReference>
<name>A0ABV0SZX7_9TELE</name>
<dbReference type="Pfam" id="PF02005">
    <property type="entry name" value="TRM"/>
    <property type="match status" value="1"/>
</dbReference>
<keyword evidence="1 13" id="KW-0820">tRNA-binding</keyword>
<dbReference type="InterPro" id="IPR032297">
    <property type="entry name" value="Torus"/>
</dbReference>
<protein>
    <recommendedName>
        <fullName evidence="10">tRNA (guanine(26)-N(2))-dimethyltransferase</fullName>
        <ecNumber evidence="10">2.1.1.216</ecNumber>
    </recommendedName>
</protein>
<dbReference type="SUPFAM" id="SSF90229">
    <property type="entry name" value="CCCH zinc finger"/>
    <property type="match status" value="1"/>
</dbReference>
<reference evidence="15 16" key="1">
    <citation type="submission" date="2021-06" db="EMBL/GenBank/DDBJ databases">
        <authorList>
            <person name="Palmer J.M."/>
        </authorList>
    </citation>
    <scope>NUCLEOTIDE SEQUENCE [LARGE SCALE GENOMIC DNA]</scope>
    <source>
        <strain evidence="16">if_2019</strain>
        <tissue evidence="15">Muscle</tissue>
    </source>
</reference>
<dbReference type="Pfam" id="PF16131">
    <property type="entry name" value="Torus"/>
    <property type="match status" value="1"/>
</dbReference>
<accession>A0ABV0SZX7</accession>
<gene>
    <name evidence="15" type="primary">TRMT1_1</name>
    <name evidence="15" type="ORF">ILYODFUR_024772</name>
</gene>
<evidence type="ECO:0000313" key="16">
    <source>
        <dbReference type="Proteomes" id="UP001482620"/>
    </source>
</evidence>
<evidence type="ECO:0000256" key="9">
    <source>
        <dbReference type="ARBA" id="ARBA00022884"/>
    </source>
</evidence>
<dbReference type="InterPro" id="IPR029063">
    <property type="entry name" value="SAM-dependent_MTases_sf"/>
</dbReference>
<evidence type="ECO:0000256" key="4">
    <source>
        <dbReference type="ARBA" id="ARBA00022691"/>
    </source>
</evidence>
<keyword evidence="6 12" id="KW-0479">Metal-binding</keyword>
<evidence type="ECO:0000256" key="7">
    <source>
        <dbReference type="ARBA" id="ARBA00022771"/>
    </source>
</evidence>
<dbReference type="SUPFAM" id="SSF53335">
    <property type="entry name" value="S-adenosyl-L-methionine-dependent methyltransferases"/>
    <property type="match status" value="1"/>
</dbReference>
<evidence type="ECO:0000313" key="15">
    <source>
        <dbReference type="EMBL" id="MEQ2226170.1"/>
    </source>
</evidence>
<sequence length="171" mass="19478">MNLSRCRSALLHAGHRVSLSHACKNAVKTDAPPGVIWDLMRCWEKINPVKKEKLSQTSPAFKILSTEPSLEACFTVREDANPQSRKRHLTRFQENPQAFWGPKARAKAGGGIITDLQDKRKKFQNKRKNQITDSSQLKSFPCKKFKQGMCTHGDNCSYSHDVEQKHDEKTE</sequence>
<keyword evidence="2 13" id="KW-0489">Methyltransferase</keyword>
<evidence type="ECO:0000256" key="2">
    <source>
        <dbReference type="ARBA" id="ARBA00022603"/>
    </source>
</evidence>
<organism evidence="15 16">
    <name type="scientific">Ilyodon furcidens</name>
    <name type="common">goldbreast splitfin</name>
    <dbReference type="NCBI Taxonomy" id="33524"/>
    <lineage>
        <taxon>Eukaryota</taxon>
        <taxon>Metazoa</taxon>
        <taxon>Chordata</taxon>
        <taxon>Craniata</taxon>
        <taxon>Vertebrata</taxon>
        <taxon>Euteleostomi</taxon>
        <taxon>Actinopterygii</taxon>
        <taxon>Neopterygii</taxon>
        <taxon>Teleostei</taxon>
        <taxon>Neoteleostei</taxon>
        <taxon>Acanthomorphata</taxon>
        <taxon>Ovalentaria</taxon>
        <taxon>Atherinomorphae</taxon>
        <taxon>Cyprinodontiformes</taxon>
        <taxon>Goodeidae</taxon>
        <taxon>Ilyodon</taxon>
    </lineage>
</organism>
<dbReference type="PANTHER" id="PTHR10631">
    <property type="entry name" value="N 2 ,N 2 -DIMETHYLGUANOSINE TRNA METHYLTRANSFERASE"/>
    <property type="match status" value="1"/>
</dbReference>
<proteinExistence type="inferred from homology"/>
<keyword evidence="8 12" id="KW-0862">Zinc</keyword>
<dbReference type="GO" id="GO:0032259">
    <property type="term" value="P:methylation"/>
    <property type="evidence" value="ECO:0007669"/>
    <property type="project" value="UniProtKB-KW"/>
</dbReference>